<protein>
    <recommendedName>
        <fullName evidence="6">EF-hand domain-containing protein</fullName>
    </recommendedName>
</protein>
<comment type="caution">
    <text evidence="7">The sequence shown here is derived from an EMBL/GenBank/DDBJ whole genome shotgun (WGS) entry which is preliminary data.</text>
</comment>
<dbReference type="PROSITE" id="PS00018">
    <property type="entry name" value="EF_HAND_1"/>
    <property type="match status" value="2"/>
</dbReference>
<dbReference type="InterPro" id="IPR051426">
    <property type="entry name" value="Peflin/Sorcin_CaBP"/>
</dbReference>
<keyword evidence="4" id="KW-0677">Repeat</keyword>
<dbReference type="PROSITE" id="PS50222">
    <property type="entry name" value="EF_HAND_2"/>
    <property type="match status" value="2"/>
</dbReference>
<dbReference type="Proteomes" id="UP001159427">
    <property type="component" value="Unassembled WGS sequence"/>
</dbReference>
<dbReference type="PANTHER" id="PTHR46212:SF9">
    <property type="entry name" value="PROGRAMMED CELL DEATH PROTEIN 6"/>
    <property type="match status" value="1"/>
</dbReference>
<feature type="domain" description="EF-hand" evidence="6">
    <location>
        <begin position="75"/>
        <end position="110"/>
    </location>
</feature>
<organism evidence="7 8">
    <name type="scientific">Porites evermanni</name>
    <dbReference type="NCBI Taxonomy" id="104178"/>
    <lineage>
        <taxon>Eukaryota</taxon>
        <taxon>Metazoa</taxon>
        <taxon>Cnidaria</taxon>
        <taxon>Anthozoa</taxon>
        <taxon>Hexacorallia</taxon>
        <taxon>Scleractinia</taxon>
        <taxon>Fungiina</taxon>
        <taxon>Poritidae</taxon>
        <taxon>Porites</taxon>
    </lineage>
</organism>
<keyword evidence="2" id="KW-0963">Cytoplasm</keyword>
<dbReference type="EMBL" id="CALNXI010000410">
    <property type="protein sequence ID" value="CAH3026556.1"/>
    <property type="molecule type" value="Genomic_DNA"/>
</dbReference>
<dbReference type="CDD" id="cd16183">
    <property type="entry name" value="EFh_PEF_ALG-2"/>
    <property type="match status" value="1"/>
</dbReference>
<dbReference type="Pfam" id="PF13499">
    <property type="entry name" value="EF-hand_7"/>
    <property type="match status" value="2"/>
</dbReference>
<evidence type="ECO:0000256" key="5">
    <source>
        <dbReference type="ARBA" id="ARBA00022837"/>
    </source>
</evidence>
<gene>
    <name evidence="7" type="ORF">PEVE_00029402</name>
</gene>
<evidence type="ECO:0000259" key="6">
    <source>
        <dbReference type="PROSITE" id="PS50222"/>
    </source>
</evidence>
<dbReference type="InterPro" id="IPR011992">
    <property type="entry name" value="EF-hand-dom_pair"/>
</dbReference>
<evidence type="ECO:0000256" key="4">
    <source>
        <dbReference type="ARBA" id="ARBA00022737"/>
    </source>
</evidence>
<name>A0ABN8MF70_9CNID</name>
<feature type="domain" description="EF-hand" evidence="6">
    <location>
        <begin position="8"/>
        <end position="43"/>
    </location>
</feature>
<reference evidence="7 8" key="1">
    <citation type="submission" date="2022-05" db="EMBL/GenBank/DDBJ databases">
        <authorList>
            <consortium name="Genoscope - CEA"/>
            <person name="William W."/>
        </authorList>
    </citation>
    <scope>NUCLEOTIDE SEQUENCE [LARGE SCALE GENOMIC DNA]</scope>
</reference>
<dbReference type="InterPro" id="IPR002048">
    <property type="entry name" value="EF_hand_dom"/>
</dbReference>
<comment type="subcellular location">
    <subcellularLocation>
        <location evidence="1">Cytoplasm</location>
    </subcellularLocation>
</comment>
<dbReference type="SUPFAM" id="SSF47473">
    <property type="entry name" value="EF-hand"/>
    <property type="match status" value="1"/>
</dbReference>
<evidence type="ECO:0000313" key="7">
    <source>
        <dbReference type="EMBL" id="CAH3026556.1"/>
    </source>
</evidence>
<dbReference type="InterPro" id="IPR018247">
    <property type="entry name" value="EF_Hand_1_Ca_BS"/>
</dbReference>
<accession>A0ABN8MF70</accession>
<dbReference type="PANTHER" id="PTHR46212">
    <property type="entry name" value="PEFLIN"/>
    <property type="match status" value="1"/>
</dbReference>
<keyword evidence="3" id="KW-0479">Metal-binding</keyword>
<dbReference type="SMART" id="SM00054">
    <property type="entry name" value="EFh"/>
    <property type="match status" value="4"/>
</dbReference>
<evidence type="ECO:0000256" key="1">
    <source>
        <dbReference type="ARBA" id="ARBA00004496"/>
    </source>
</evidence>
<sequence length="179" mass="20800">MAGRGPTVDRNFLWSIFAKIDKDRNGRITADELQQALSNGSWTPFNPETIRLMIGMFDRDNSGTIEFNEFYALWQYVTDWQKTFRSYDTDNSGTIDRHELKTALTNFGYRLSDKMYTMLITKFDKSGMGAILFDDFIQCCVVLQILTNSFRSRDFNMNGWITIGYEDFLSMVFMLNLGT</sequence>
<keyword evidence="5" id="KW-0106">Calcium</keyword>
<evidence type="ECO:0000256" key="3">
    <source>
        <dbReference type="ARBA" id="ARBA00022723"/>
    </source>
</evidence>
<evidence type="ECO:0000313" key="8">
    <source>
        <dbReference type="Proteomes" id="UP001159427"/>
    </source>
</evidence>
<keyword evidence="8" id="KW-1185">Reference proteome</keyword>
<proteinExistence type="predicted"/>
<evidence type="ECO:0000256" key="2">
    <source>
        <dbReference type="ARBA" id="ARBA00022490"/>
    </source>
</evidence>
<dbReference type="Gene3D" id="1.10.238.10">
    <property type="entry name" value="EF-hand"/>
    <property type="match status" value="1"/>
</dbReference>